<evidence type="ECO:0000256" key="3">
    <source>
        <dbReference type="ARBA" id="ARBA00023163"/>
    </source>
</evidence>
<dbReference type="CDD" id="cd06267">
    <property type="entry name" value="PBP1_LacI_sugar_binding-like"/>
    <property type="match status" value="1"/>
</dbReference>
<dbReference type="RefSeq" id="WP_192750717.1">
    <property type="nucleotide sequence ID" value="NZ_BAABJL010000052.1"/>
</dbReference>
<dbReference type="InterPro" id="IPR028082">
    <property type="entry name" value="Peripla_BP_I"/>
</dbReference>
<evidence type="ECO:0000256" key="1">
    <source>
        <dbReference type="ARBA" id="ARBA00023015"/>
    </source>
</evidence>
<dbReference type="AlphaFoldDB" id="A0A927N0S8"/>
<keyword evidence="1" id="KW-0805">Transcription regulation</keyword>
<gene>
    <name evidence="5" type="ORF">HEB94_003473</name>
</gene>
<keyword evidence="6" id="KW-1185">Reference proteome</keyword>
<dbReference type="EMBL" id="JADBEM010000001">
    <property type="protein sequence ID" value="MBE1606625.1"/>
    <property type="molecule type" value="Genomic_DNA"/>
</dbReference>
<dbReference type="Gene3D" id="1.10.260.40">
    <property type="entry name" value="lambda repressor-like DNA-binding domains"/>
    <property type="match status" value="1"/>
</dbReference>
<dbReference type="GO" id="GO:0000976">
    <property type="term" value="F:transcription cis-regulatory region binding"/>
    <property type="evidence" value="ECO:0007669"/>
    <property type="project" value="TreeGrafter"/>
</dbReference>
<protein>
    <submittedName>
        <fullName evidence="5">DNA-binding LacI/PurR family transcriptional regulator</fullName>
    </submittedName>
</protein>
<evidence type="ECO:0000313" key="5">
    <source>
        <dbReference type="EMBL" id="MBE1606625.1"/>
    </source>
</evidence>
<dbReference type="InterPro" id="IPR046335">
    <property type="entry name" value="LacI/GalR-like_sensor"/>
</dbReference>
<organism evidence="5 6">
    <name type="scientific">Actinopolymorpha pittospori</name>
    <dbReference type="NCBI Taxonomy" id="648752"/>
    <lineage>
        <taxon>Bacteria</taxon>
        <taxon>Bacillati</taxon>
        <taxon>Actinomycetota</taxon>
        <taxon>Actinomycetes</taxon>
        <taxon>Propionibacteriales</taxon>
        <taxon>Actinopolymorphaceae</taxon>
        <taxon>Actinopolymorpha</taxon>
    </lineage>
</organism>
<dbReference type="PANTHER" id="PTHR30146:SF109">
    <property type="entry name" value="HTH-TYPE TRANSCRIPTIONAL REGULATOR GALS"/>
    <property type="match status" value="1"/>
</dbReference>
<dbReference type="GO" id="GO:0003700">
    <property type="term" value="F:DNA-binding transcription factor activity"/>
    <property type="evidence" value="ECO:0007669"/>
    <property type="project" value="TreeGrafter"/>
</dbReference>
<reference evidence="5" key="1">
    <citation type="submission" date="2020-10" db="EMBL/GenBank/DDBJ databases">
        <title>Sequencing the genomes of 1000 actinobacteria strains.</title>
        <authorList>
            <person name="Klenk H.-P."/>
        </authorList>
    </citation>
    <scope>NUCLEOTIDE SEQUENCE</scope>
    <source>
        <strain evidence="5">DSM 45354</strain>
    </source>
</reference>
<evidence type="ECO:0000256" key="2">
    <source>
        <dbReference type="ARBA" id="ARBA00023125"/>
    </source>
</evidence>
<dbReference type="InterPro" id="IPR000843">
    <property type="entry name" value="HTH_LacI"/>
</dbReference>
<keyword evidence="2 5" id="KW-0238">DNA-binding</keyword>
<dbReference type="SUPFAM" id="SSF47413">
    <property type="entry name" value="lambda repressor-like DNA-binding domains"/>
    <property type="match status" value="1"/>
</dbReference>
<sequence length="337" mass="36511">MARIAGVDLSTASRLLRHHTAGYRPETVERVLRAAAELGYRPNSQARALRLQRQQALAMLVPDLDNFGFTGVLRGVQETCLERGFTLLVSEVRSGPDLPPTDLSILEGRIDGALVAFATVDDPRFEEWLRQLEVPTVFVQRGSPQADASVVLDEERNAALMVEHLASLGHRRIGHVCGSLRTDTGLRRQRGFDDAMAARRLSVRAQWCVDGGFTFDGGHAATLSIMNRAARGRPTALAVDGLVSALGALSALRELGLSVPADVSILSIDEHVVAQQTMPPLTTVKVPQRELGNRAAQMLIDIIEGGVGDQVVIDASPRIVVRESTAPPTGARSRWRD</sequence>
<dbReference type="Pfam" id="PF00356">
    <property type="entry name" value="LacI"/>
    <property type="match status" value="1"/>
</dbReference>
<dbReference type="InterPro" id="IPR010982">
    <property type="entry name" value="Lambda_DNA-bd_dom_sf"/>
</dbReference>
<dbReference type="Gene3D" id="3.40.50.2300">
    <property type="match status" value="2"/>
</dbReference>
<dbReference type="Pfam" id="PF13377">
    <property type="entry name" value="Peripla_BP_3"/>
    <property type="match status" value="1"/>
</dbReference>
<dbReference type="SMART" id="SM00354">
    <property type="entry name" value="HTH_LACI"/>
    <property type="match status" value="1"/>
</dbReference>
<dbReference type="Proteomes" id="UP000638648">
    <property type="component" value="Unassembled WGS sequence"/>
</dbReference>
<dbReference type="PROSITE" id="PS50932">
    <property type="entry name" value="HTH_LACI_2"/>
    <property type="match status" value="1"/>
</dbReference>
<evidence type="ECO:0000313" key="6">
    <source>
        <dbReference type="Proteomes" id="UP000638648"/>
    </source>
</evidence>
<evidence type="ECO:0000259" key="4">
    <source>
        <dbReference type="PROSITE" id="PS50932"/>
    </source>
</evidence>
<comment type="caution">
    <text evidence="5">The sequence shown here is derived from an EMBL/GenBank/DDBJ whole genome shotgun (WGS) entry which is preliminary data.</text>
</comment>
<dbReference type="SUPFAM" id="SSF53822">
    <property type="entry name" value="Periplasmic binding protein-like I"/>
    <property type="match status" value="1"/>
</dbReference>
<dbReference type="PANTHER" id="PTHR30146">
    <property type="entry name" value="LACI-RELATED TRANSCRIPTIONAL REPRESSOR"/>
    <property type="match status" value="1"/>
</dbReference>
<name>A0A927N0S8_9ACTN</name>
<feature type="domain" description="HTH lacI-type" evidence="4">
    <location>
        <begin position="1"/>
        <end position="51"/>
    </location>
</feature>
<dbReference type="CDD" id="cd01392">
    <property type="entry name" value="HTH_LacI"/>
    <property type="match status" value="1"/>
</dbReference>
<proteinExistence type="predicted"/>
<accession>A0A927N0S8</accession>
<keyword evidence="3" id="KW-0804">Transcription</keyword>